<evidence type="ECO:0000313" key="2">
    <source>
        <dbReference type="EMBL" id="KAA9331801.1"/>
    </source>
</evidence>
<dbReference type="GO" id="GO:0005509">
    <property type="term" value="F:calcium ion binding"/>
    <property type="evidence" value="ECO:0007669"/>
    <property type="project" value="InterPro"/>
</dbReference>
<dbReference type="InterPro" id="IPR015919">
    <property type="entry name" value="Cadherin-like_sf"/>
</dbReference>
<dbReference type="Gene3D" id="2.60.40.740">
    <property type="match status" value="1"/>
</dbReference>
<dbReference type="Gene3D" id="2.60.40.10">
    <property type="entry name" value="Immunoglobulins"/>
    <property type="match status" value="1"/>
</dbReference>
<dbReference type="Proteomes" id="UP000326570">
    <property type="component" value="Unassembled WGS sequence"/>
</dbReference>
<reference evidence="2 3" key="1">
    <citation type="submission" date="2019-09" db="EMBL/GenBank/DDBJ databases">
        <title>Genome sequence of Adhaeribacter sp. M2.</title>
        <authorList>
            <person name="Srinivasan S."/>
        </authorList>
    </citation>
    <scope>NUCLEOTIDE SEQUENCE [LARGE SCALE GENOMIC DNA]</scope>
    <source>
        <strain evidence="2 3">M2</strain>
    </source>
</reference>
<dbReference type="SUPFAM" id="SSF49313">
    <property type="entry name" value="Cadherin-like"/>
    <property type="match status" value="1"/>
</dbReference>
<dbReference type="Pfam" id="PF18962">
    <property type="entry name" value="Por_Secre_tail"/>
    <property type="match status" value="1"/>
</dbReference>
<dbReference type="EMBL" id="VTWT01000007">
    <property type="protein sequence ID" value="KAA9331801.1"/>
    <property type="molecule type" value="Genomic_DNA"/>
</dbReference>
<evidence type="ECO:0000259" key="1">
    <source>
        <dbReference type="Pfam" id="PF18962"/>
    </source>
</evidence>
<dbReference type="NCBIfam" id="TIGR04183">
    <property type="entry name" value="Por_Secre_tail"/>
    <property type="match status" value="1"/>
</dbReference>
<gene>
    <name evidence="2" type="ORF">F0P94_13430</name>
</gene>
<evidence type="ECO:0000313" key="3">
    <source>
        <dbReference type="Proteomes" id="UP000326570"/>
    </source>
</evidence>
<sequence length="904" mass="93842">MTKHLLTLKNVLGGRRFRAASRQRSFAPRHDQKNAGLLSSKRLLLLLIAVLFSINTYASHYKGGQITYQSLGGGTYKVSIKSYWRSALPGSVIPTYSGSPILNTNLSTVSLTPLPDGVTVEKVEQQTVTWQQPGLHTISWTSCCRVSGGANFAQNLDMGLFAAVNYDPANPSSSPQFYDLPVFNYASNVPLSFSFNNSDPENHEQQYTLNIPYGVSGNPYASMLASGFSIANNGTVSWTNPQQGVWLVNVKLEEKINGVLTGAYVYRDFMLNIFPTTNHAPAITAIAPQTVLEGQPLQFTVNASDPDRNLVALRASGLPMVMGATFVQNGSSSTPNGTFTWTPPTGAAGTYSLQFVATDNVTSPLSAQITVPVTVVSPAPPCNLSATAAITSVPCGNNGNEGTISVSASGGTTYQYSIDGGLTYQNSNVFSNLAPGTYQVVAQEGSCTSAVETVTIVANPLPVVTLNSFGRFCINGGVVTLAGGQPLGGTYSGPGVSNGVFDPVAAGAGTHTISYTYTNSNGCSNTSTATITVNPLPSITLHNLGSVCVSAPAFSLTQGVPPGGSYFGAGVSNGIFDPAAAGVGTHTVTYVFTDSLGCTISASQDIVVNPLPVVSFGAVASVCNNAAPFALTQGQPAGGTYAGPGVTNGVFSAAAAGAGTHTITYNYVNASGCASSATQTIRVNSLVQADAGADKTVYKGYAPTQCATLTASAAGGAGNYTYLWSNGATTAAISVCPSVTTAYTVTVTDAMGCTSSDQVAVLVVDATCGNKNDKVLVCHNGQEICISANAVKAHLAHGDYLGSCETSKKGNGNIRVQGGIVLQAMPNPFDQNTTVTFTMPEAGNYTLEIYDLKGMLVKRVAEGVAQANEQRSVEVKGTEWPKGIYMARLVTSSEIKVTRLMLVK</sequence>
<accession>A0A5N1IPA3</accession>
<dbReference type="InterPro" id="IPR013783">
    <property type="entry name" value="Ig-like_fold"/>
</dbReference>
<feature type="domain" description="Secretion system C-terminal sorting" evidence="1">
    <location>
        <begin position="826"/>
        <end position="899"/>
    </location>
</feature>
<proteinExistence type="predicted"/>
<organism evidence="2 3">
    <name type="scientific">Adhaeribacter soli</name>
    <dbReference type="NCBI Taxonomy" id="2607655"/>
    <lineage>
        <taxon>Bacteria</taxon>
        <taxon>Pseudomonadati</taxon>
        <taxon>Bacteroidota</taxon>
        <taxon>Cytophagia</taxon>
        <taxon>Cytophagales</taxon>
        <taxon>Hymenobacteraceae</taxon>
        <taxon>Adhaeribacter</taxon>
    </lineage>
</organism>
<protein>
    <submittedName>
        <fullName evidence="2">T9SS type A sorting domain-containing protein</fullName>
    </submittedName>
</protein>
<dbReference type="InterPro" id="IPR026444">
    <property type="entry name" value="Secre_tail"/>
</dbReference>
<name>A0A5N1IPA3_9BACT</name>
<dbReference type="AlphaFoldDB" id="A0A5N1IPA3"/>
<keyword evidence="3" id="KW-1185">Reference proteome</keyword>
<comment type="caution">
    <text evidence="2">The sequence shown here is derived from an EMBL/GenBank/DDBJ whole genome shotgun (WGS) entry which is preliminary data.</text>
</comment>
<dbReference type="GO" id="GO:0016020">
    <property type="term" value="C:membrane"/>
    <property type="evidence" value="ECO:0007669"/>
    <property type="project" value="InterPro"/>
</dbReference>
<dbReference type="RefSeq" id="WP_150904411.1">
    <property type="nucleotide sequence ID" value="NZ_VTWT01000007.1"/>
</dbReference>
<dbReference type="Pfam" id="PF17963">
    <property type="entry name" value="Big_9"/>
    <property type="match status" value="1"/>
</dbReference>